<dbReference type="InterPro" id="IPR000531">
    <property type="entry name" value="Beta-barrel_TonB"/>
</dbReference>
<keyword evidence="6 8" id="KW-0472">Membrane</keyword>
<feature type="domain" description="TonB-dependent receptor-like beta-barrel" evidence="11">
    <location>
        <begin position="591"/>
        <end position="1106"/>
    </location>
</feature>
<dbReference type="InterPro" id="IPR018247">
    <property type="entry name" value="EF_Hand_1_Ca_BS"/>
</dbReference>
<dbReference type="Gene3D" id="2.40.170.20">
    <property type="entry name" value="TonB-dependent receptor, beta-barrel domain"/>
    <property type="match status" value="1"/>
</dbReference>
<dbReference type="InterPro" id="IPR023996">
    <property type="entry name" value="TonB-dep_OMP_SusC/RagA"/>
</dbReference>
<dbReference type="EMBL" id="CP046401">
    <property type="protein sequence ID" value="QGY46654.1"/>
    <property type="molecule type" value="Genomic_DNA"/>
</dbReference>
<organism evidence="13 14">
    <name type="scientific">Maribellus comscasis</name>
    <dbReference type="NCBI Taxonomy" id="2681766"/>
    <lineage>
        <taxon>Bacteria</taxon>
        <taxon>Pseudomonadati</taxon>
        <taxon>Bacteroidota</taxon>
        <taxon>Bacteroidia</taxon>
        <taxon>Marinilabiliales</taxon>
        <taxon>Prolixibacteraceae</taxon>
        <taxon>Maribellus</taxon>
    </lineage>
</organism>
<evidence type="ECO:0000256" key="9">
    <source>
        <dbReference type="RuleBase" id="RU003357"/>
    </source>
</evidence>
<evidence type="ECO:0000259" key="12">
    <source>
        <dbReference type="Pfam" id="PF07715"/>
    </source>
</evidence>
<keyword evidence="10" id="KW-1133">Transmembrane helix</keyword>
<dbReference type="Gene3D" id="2.170.130.10">
    <property type="entry name" value="TonB-dependent receptor, plug domain"/>
    <property type="match status" value="1"/>
</dbReference>
<dbReference type="SUPFAM" id="SSF49464">
    <property type="entry name" value="Carboxypeptidase regulatory domain-like"/>
    <property type="match status" value="1"/>
</dbReference>
<dbReference type="InterPro" id="IPR023997">
    <property type="entry name" value="TonB-dep_OMP_SusC/RagA_CS"/>
</dbReference>
<dbReference type="Gene3D" id="2.60.40.1120">
    <property type="entry name" value="Carboxypeptidase-like, regulatory domain"/>
    <property type="match status" value="1"/>
</dbReference>
<reference evidence="13 14" key="1">
    <citation type="submission" date="2019-11" db="EMBL/GenBank/DDBJ databases">
        <authorList>
            <person name="Zheng R.K."/>
            <person name="Sun C.M."/>
        </authorList>
    </citation>
    <scope>NUCLEOTIDE SEQUENCE [LARGE SCALE GENOMIC DNA]</scope>
    <source>
        <strain evidence="13 14">WC007</strain>
    </source>
</reference>
<evidence type="ECO:0000256" key="1">
    <source>
        <dbReference type="ARBA" id="ARBA00004571"/>
    </source>
</evidence>
<dbReference type="Proteomes" id="UP000428260">
    <property type="component" value="Chromosome"/>
</dbReference>
<dbReference type="SUPFAM" id="SSF56935">
    <property type="entry name" value="Porins"/>
    <property type="match status" value="1"/>
</dbReference>
<dbReference type="PROSITE" id="PS52016">
    <property type="entry name" value="TONB_DEPENDENT_REC_3"/>
    <property type="match status" value="1"/>
</dbReference>
<dbReference type="InterPro" id="IPR039426">
    <property type="entry name" value="TonB-dep_rcpt-like"/>
</dbReference>
<accession>A0A6I6K9A0</accession>
<evidence type="ECO:0000259" key="11">
    <source>
        <dbReference type="Pfam" id="PF00593"/>
    </source>
</evidence>
<dbReference type="InterPro" id="IPR008969">
    <property type="entry name" value="CarboxyPept-like_regulatory"/>
</dbReference>
<sequence length="1148" mass="127240">MKKIWNVFCDFYCHKGKKILLIMKLTVLSFFLGLMSLSASIYSQSTRLSLDMKNVSIVEVFKQIESQTEFVFIYKNEAIDLQKRYDVVVNESNIEQILAEVFRDSGTKFEITDRQIIITKDRSQPQNTRIEINENQEIEQQTDREISGTIVDQGGLPLPGVSVIVKETTIGTVTDVDGKFQFSIPPDAETLVVSFVGLKTQEIPVEGRSTFSITMQEEMIGIEEVVAIGYGTMQKRSVSTAISSLKAEKIEEMPVGSVGETLYGQLSGLYIVHADGQPGSSPTLRIRGTGSLTASSDPLYVIDGYPTADASYFMNLSPNDIESIDVLKDAASAAIYGSRAGNGVILVTTKKGKTDTPEIKFSVAYGFQQPQRYIDVLSASEFALMVKDARENQGMAPLALLDNPSEWNETNWQKDVFFRTAGFQRYNFSVNGASQKSRYSISAEYQNQQGIVQNSFNHKIGLRGYIESDLNKIITVGVSIQPIYTYQRVQQTSGGNTSVTAGTIAEAVTFPPIYGPYAENGDYFQISQHAAGTDFNSELTNPLSKLLEIDDDYNTLRTLSQGFVTVKPLEGLTVNSKINATTINQKHEYYRSAYSPGSSRTGNKSNPNLAAIDAYRAATFSYNIYWSSTATYVKKITEDHEITALLGYDVAYDNGYSVRQDDRTDENYPIAYGNTNITNVNGAYIWNGSSSNTEYVFDAVFSRLNYNYKNKLLFSGSIRQDRSSKFGPANRAGVFWSFSAAYNLAEESWMENYDWLSIAKIRGSYGVTGNDQVGDNYVWTSTLSNNYYIFGEGTNSLRVTGYYPGGYSNLGLGWEKNTQFDFGLDLGLFNRVALTVDYYNRISDAVLSASIPNLNGKSSTVTINAGEIRNRGIEFSATAPIINNEFKWTAGFNISFNRNKLLSLATGNDYYGSVNGRVRNYVGRPLGDIYTYVNIGTFNSAEEVASDAKLYTQSIGDLKFLDVNEDGTINSNDMVYQGNNMPKFNAGLTSQFSYKNFDFSFVLDGQYGGLIYWGFGYAAGLNRHMENAFSIYAKNRWRSETETGDGISQKAGSSNVYGALVSQQRYLFSSDYLKIRNLAFGYTVPKELANKIGLKNLRLNVNAQNLFSFDEYPGYSVEAAGMGGSTGGSDGGNYPSVRTVTFGVNIDF</sequence>
<dbReference type="AlphaFoldDB" id="A0A6I6K9A0"/>
<keyword evidence="3 8" id="KW-1134">Transmembrane beta strand</keyword>
<evidence type="ECO:0000256" key="2">
    <source>
        <dbReference type="ARBA" id="ARBA00022448"/>
    </source>
</evidence>
<keyword evidence="14" id="KW-1185">Reference proteome</keyword>
<dbReference type="Pfam" id="PF00593">
    <property type="entry name" value="TonB_dep_Rec_b-barrel"/>
    <property type="match status" value="1"/>
</dbReference>
<keyword evidence="7 8" id="KW-0998">Cell outer membrane</keyword>
<comment type="similarity">
    <text evidence="8 9">Belongs to the TonB-dependent receptor family.</text>
</comment>
<dbReference type="NCBIfam" id="TIGR04057">
    <property type="entry name" value="SusC_RagA_signa"/>
    <property type="match status" value="1"/>
</dbReference>
<dbReference type="RefSeq" id="WP_158869782.1">
    <property type="nucleotide sequence ID" value="NZ_CP046401.1"/>
</dbReference>
<evidence type="ECO:0000256" key="8">
    <source>
        <dbReference type="PROSITE-ProRule" id="PRU01360"/>
    </source>
</evidence>
<keyword evidence="2 8" id="KW-0813">Transport</keyword>
<dbReference type="InterPro" id="IPR036942">
    <property type="entry name" value="Beta-barrel_TonB_sf"/>
</dbReference>
<dbReference type="PROSITE" id="PS00018">
    <property type="entry name" value="EF_HAND_1"/>
    <property type="match status" value="1"/>
</dbReference>
<dbReference type="InterPro" id="IPR037066">
    <property type="entry name" value="Plug_dom_sf"/>
</dbReference>
<comment type="subcellular location">
    <subcellularLocation>
        <location evidence="1 8">Cell outer membrane</location>
        <topology evidence="1 8">Multi-pass membrane protein</topology>
    </subcellularLocation>
</comment>
<protein>
    <submittedName>
        <fullName evidence="13">SusC/RagA family TonB-linked outer membrane protein</fullName>
    </submittedName>
</protein>
<evidence type="ECO:0000313" key="13">
    <source>
        <dbReference type="EMBL" id="QGY46654.1"/>
    </source>
</evidence>
<evidence type="ECO:0000256" key="10">
    <source>
        <dbReference type="SAM" id="Phobius"/>
    </source>
</evidence>
<dbReference type="NCBIfam" id="TIGR04056">
    <property type="entry name" value="OMP_RagA_SusC"/>
    <property type="match status" value="1"/>
</dbReference>
<evidence type="ECO:0000256" key="7">
    <source>
        <dbReference type="ARBA" id="ARBA00023237"/>
    </source>
</evidence>
<evidence type="ECO:0000256" key="4">
    <source>
        <dbReference type="ARBA" id="ARBA00022692"/>
    </source>
</evidence>
<name>A0A6I6K9A0_9BACT</name>
<evidence type="ECO:0000313" key="14">
    <source>
        <dbReference type="Proteomes" id="UP000428260"/>
    </source>
</evidence>
<dbReference type="GO" id="GO:0009279">
    <property type="term" value="C:cell outer membrane"/>
    <property type="evidence" value="ECO:0007669"/>
    <property type="project" value="UniProtKB-SubCell"/>
</dbReference>
<evidence type="ECO:0000256" key="6">
    <source>
        <dbReference type="ARBA" id="ARBA00023136"/>
    </source>
</evidence>
<dbReference type="InterPro" id="IPR012910">
    <property type="entry name" value="Plug_dom"/>
</dbReference>
<feature type="transmembrane region" description="Helical" evidence="10">
    <location>
        <begin position="21"/>
        <end position="42"/>
    </location>
</feature>
<dbReference type="Pfam" id="PF13715">
    <property type="entry name" value="CarbopepD_reg_2"/>
    <property type="match status" value="1"/>
</dbReference>
<keyword evidence="5 9" id="KW-0798">TonB box</keyword>
<gene>
    <name evidence="13" type="ORF">GM418_24225</name>
</gene>
<evidence type="ECO:0000256" key="5">
    <source>
        <dbReference type="ARBA" id="ARBA00023077"/>
    </source>
</evidence>
<proteinExistence type="inferred from homology"/>
<dbReference type="KEGG" id="mcos:GM418_24225"/>
<keyword evidence="4 8" id="KW-0812">Transmembrane</keyword>
<feature type="domain" description="TonB-dependent receptor plug" evidence="12">
    <location>
        <begin position="235"/>
        <end position="344"/>
    </location>
</feature>
<evidence type="ECO:0000256" key="3">
    <source>
        <dbReference type="ARBA" id="ARBA00022452"/>
    </source>
</evidence>
<dbReference type="Pfam" id="PF07715">
    <property type="entry name" value="Plug"/>
    <property type="match status" value="1"/>
</dbReference>